<evidence type="ECO:0000313" key="6">
    <source>
        <dbReference type="EMBL" id="AFD27247.1"/>
    </source>
</evidence>
<dbReference type="Gene3D" id="3.40.50.1360">
    <property type="match status" value="1"/>
</dbReference>
<protein>
    <submittedName>
        <fullName evidence="6">Putative transcriptional regulator protein</fullName>
    </submittedName>
</protein>
<keyword evidence="6" id="KW-0614">Plasmid</keyword>
<dbReference type="Proteomes" id="UP000007575">
    <property type="component" value="Plasmid P1"/>
</dbReference>
<dbReference type="GO" id="GO:0003677">
    <property type="term" value="F:DNA binding"/>
    <property type="evidence" value="ECO:0007669"/>
    <property type="project" value="UniProtKB-KW"/>
</dbReference>
<dbReference type="PATRIC" id="fig|745776.4.peg.3395"/>
<feature type="domain" description="Sugar-binding" evidence="5">
    <location>
        <begin position="68"/>
        <end position="320"/>
    </location>
</feature>
<dbReference type="HOGENOM" id="CLU_054506_1_1_0"/>
<dbReference type="EMBL" id="CP002192">
    <property type="protein sequence ID" value="AFD27247.1"/>
    <property type="molecule type" value="Genomic_DNA"/>
</dbReference>
<dbReference type="SUPFAM" id="SSF100950">
    <property type="entry name" value="NagB/RpiA/CoA transferase-like"/>
    <property type="match status" value="1"/>
</dbReference>
<dbReference type="GO" id="GO:0030246">
    <property type="term" value="F:carbohydrate binding"/>
    <property type="evidence" value="ECO:0007669"/>
    <property type="project" value="InterPro"/>
</dbReference>
<reference evidence="6 7" key="1">
    <citation type="journal article" date="2012" name="PLoS ONE">
        <title>Genome sequence and transcriptome analysis of the radioresistant bacterium Deinococcus gobiensis: insights into the extreme environmental adaptations.</title>
        <authorList>
            <person name="Yuan M."/>
            <person name="Chen M."/>
            <person name="Zhang W."/>
            <person name="Lu W."/>
            <person name="Wang J."/>
            <person name="Yang M."/>
            <person name="Zhao P."/>
            <person name="Tang R."/>
            <person name="Li X."/>
            <person name="Hao Y."/>
            <person name="Zhou Z."/>
            <person name="Zhan Y."/>
            <person name="Yu H."/>
            <person name="Teng C."/>
            <person name="Yan Y."/>
            <person name="Ping S."/>
            <person name="Wang Y."/>
            <person name="Lin M."/>
        </authorList>
    </citation>
    <scope>NUCLEOTIDE SEQUENCE [LARGE SCALE GENOMIC DNA]</scope>
    <source>
        <strain evidence="7">DSM 21396 / JCM 16679 / CGMCC 1.7299 / I-0</strain>
        <plasmid evidence="6">P1</plasmid>
    </source>
</reference>
<evidence type="ECO:0000313" key="7">
    <source>
        <dbReference type="Proteomes" id="UP000007575"/>
    </source>
</evidence>
<dbReference type="AlphaFoldDB" id="H8H0J5"/>
<sequence>MASLPDPSSDLLRLMAKIAHLYHGRGLKQPEIASQLGLSQARVSRLLKQAEQVGIVRTTVHPPLGVFTDLEEQLEQKYGLREAVVVDTGNEEEAVIPFLGVSAAVYLQTALVGARRIGISSWSETLLATVNAMRPVAQSSTTQVVQVLGGLGTPSSQAHATRLTERFAQLLDAQALFLPVPGVVGSAEARAALMQDPHVREVFGTFDDLSLVLLGIGSLDPSKLIRESGNVVSPADQEALRRAGAVGDVCQRFFDGQGHYTPVPLSGRILGIGAEQLRRVPRRVGVAGGRSKFFAIQAAARGGWIDTLITDHHMAQRLLQA</sequence>
<accession>H8H0J5</accession>
<evidence type="ECO:0000256" key="4">
    <source>
        <dbReference type="ARBA" id="ARBA00023163"/>
    </source>
</evidence>
<gene>
    <name evidence="6" type="ordered locus">DGo_PA0361</name>
</gene>
<evidence type="ECO:0000256" key="3">
    <source>
        <dbReference type="ARBA" id="ARBA00023125"/>
    </source>
</evidence>
<organism evidence="6 7">
    <name type="scientific">Deinococcus gobiensis (strain DSM 21396 / JCM 16679 / CGMCC 1.7299 / I-0)</name>
    <dbReference type="NCBI Taxonomy" id="745776"/>
    <lineage>
        <taxon>Bacteria</taxon>
        <taxon>Thermotogati</taxon>
        <taxon>Deinococcota</taxon>
        <taxon>Deinococci</taxon>
        <taxon>Deinococcales</taxon>
        <taxon>Deinococcaceae</taxon>
        <taxon>Deinococcus</taxon>
    </lineage>
</organism>
<dbReference type="RefSeq" id="WP_014695765.1">
    <property type="nucleotide sequence ID" value="NC_017805.1"/>
</dbReference>
<dbReference type="InterPro" id="IPR007324">
    <property type="entry name" value="Sugar-bd_dom_put"/>
</dbReference>
<keyword evidence="4" id="KW-0804">Transcription</keyword>
<dbReference type="InterPro" id="IPR037171">
    <property type="entry name" value="NagB/RpiA_transferase-like"/>
</dbReference>
<proteinExistence type="inferred from homology"/>
<evidence type="ECO:0000259" key="5">
    <source>
        <dbReference type="Pfam" id="PF04198"/>
    </source>
</evidence>
<evidence type="ECO:0000256" key="2">
    <source>
        <dbReference type="ARBA" id="ARBA00023015"/>
    </source>
</evidence>
<dbReference type="InterPro" id="IPR051054">
    <property type="entry name" value="SorC_transcr_regulators"/>
</dbReference>
<comment type="similarity">
    <text evidence="1">Belongs to the SorC transcriptional regulatory family.</text>
</comment>
<name>H8H0J5_DEIGI</name>
<evidence type="ECO:0000256" key="1">
    <source>
        <dbReference type="ARBA" id="ARBA00010466"/>
    </source>
</evidence>
<dbReference type="PANTHER" id="PTHR34294:SF1">
    <property type="entry name" value="TRANSCRIPTIONAL REGULATOR LSRR"/>
    <property type="match status" value="1"/>
</dbReference>
<dbReference type="Gene3D" id="1.10.10.60">
    <property type="entry name" value="Homeodomain-like"/>
    <property type="match status" value="1"/>
</dbReference>
<dbReference type="KEGG" id="dgo:DGo_PA0361"/>
<dbReference type="OrthoDB" id="58802at2"/>
<keyword evidence="3" id="KW-0238">DNA-binding</keyword>
<dbReference type="Pfam" id="PF04198">
    <property type="entry name" value="Sugar-bind"/>
    <property type="match status" value="1"/>
</dbReference>
<keyword evidence="2" id="KW-0805">Transcription regulation</keyword>
<geneLocation type="plasmid" evidence="6 7">
    <name>P1</name>
</geneLocation>
<dbReference type="PANTHER" id="PTHR34294">
    <property type="entry name" value="TRANSCRIPTIONAL REGULATOR-RELATED"/>
    <property type="match status" value="1"/>
</dbReference>
<keyword evidence="7" id="KW-1185">Reference proteome</keyword>